<dbReference type="InterPro" id="IPR020568">
    <property type="entry name" value="Ribosomal_Su5_D2-typ_SF"/>
</dbReference>
<organism evidence="12 13">
    <name type="scientific">Aerococcus urinaehominis</name>
    <dbReference type="NCBI Taxonomy" id="128944"/>
    <lineage>
        <taxon>Bacteria</taxon>
        <taxon>Bacillati</taxon>
        <taxon>Bacillota</taxon>
        <taxon>Bacilli</taxon>
        <taxon>Lactobacillales</taxon>
        <taxon>Aerococcaceae</taxon>
        <taxon>Aerococcus</taxon>
    </lineage>
</organism>
<dbReference type="AlphaFoldDB" id="A0A0X8FM88"/>
<keyword evidence="8" id="KW-0443">Lipid metabolism</keyword>
<dbReference type="EMBL" id="CP014163">
    <property type="protein sequence ID" value="AMB99822.1"/>
    <property type="molecule type" value="Genomic_DNA"/>
</dbReference>
<dbReference type="InterPro" id="IPR006205">
    <property type="entry name" value="Mev_gal_kin"/>
</dbReference>
<proteinExistence type="predicted"/>
<evidence type="ECO:0000259" key="11">
    <source>
        <dbReference type="Pfam" id="PF08544"/>
    </source>
</evidence>
<reference evidence="13" key="2">
    <citation type="submission" date="2016-01" db="EMBL/GenBank/DDBJ databases">
        <title>Six Aerococcus type strain genome sequencing and assembly using PacBio and Illumina Hiseq.</title>
        <authorList>
            <person name="Carkaci D."/>
            <person name="Dargis R."/>
            <person name="Nielsen X.C."/>
            <person name="Skovgaard O."/>
            <person name="Fuursted K."/>
            <person name="Christensen J.J."/>
        </authorList>
    </citation>
    <scope>NUCLEOTIDE SEQUENCE [LARGE SCALE GENOMIC DNA]</scope>
    <source>
        <strain evidence="13">CCUG42038B</strain>
    </source>
</reference>
<dbReference type="Pfam" id="PF08544">
    <property type="entry name" value="GHMP_kinases_C"/>
    <property type="match status" value="1"/>
</dbReference>
<evidence type="ECO:0000256" key="7">
    <source>
        <dbReference type="ARBA" id="ARBA00022842"/>
    </source>
</evidence>
<dbReference type="RefSeq" id="WP_067980344.1">
    <property type="nucleotide sequence ID" value="NZ_CP014163.1"/>
</dbReference>
<keyword evidence="1" id="KW-0963">Cytoplasm</keyword>
<name>A0A0X8FM88_9LACT</name>
<accession>A0A0X8FM88</accession>
<sequence length="320" mass="33947">MTKQARGIGSAHGKIILMGEHSVVYGHPALALPFQAVEMTAEITPMPSRSVIRSALYEGPLQVTPPHLNNISALVNKIRQDLGMANRHICLTISSSIPAERGMGSSAAVAVAVIKAFYAFIDQPLSLADLIAYADYAEAIAHGQASGLDARLAAYNLPLIYRKGQPVTDLHFESPYWLVVADTGIPGNTKQAVAGIAKSLQSRHPNRKRASQDLIQGLAQASQAFIDCLDQGATGRYQDLCDLMNQAQANLQALQVSSQELDYGIQLARQAGAGGAKLTGGGRGGCFIALCQTEAQAQQVSQALLDQELAVASWLTPFSA</sequence>
<dbReference type="GO" id="GO:0005524">
    <property type="term" value="F:ATP binding"/>
    <property type="evidence" value="ECO:0007669"/>
    <property type="project" value="UniProtKB-KW"/>
</dbReference>
<dbReference type="PANTHER" id="PTHR43290">
    <property type="entry name" value="MEVALONATE KINASE"/>
    <property type="match status" value="1"/>
</dbReference>
<evidence type="ECO:0000256" key="6">
    <source>
        <dbReference type="ARBA" id="ARBA00022840"/>
    </source>
</evidence>
<feature type="domain" description="GHMP kinase C-terminal" evidence="11">
    <location>
        <begin position="235"/>
        <end position="304"/>
    </location>
</feature>
<dbReference type="GO" id="GO:0019287">
    <property type="term" value="P:isopentenyl diphosphate biosynthetic process, mevalonate pathway"/>
    <property type="evidence" value="ECO:0007669"/>
    <property type="project" value="UniProtKB-UniPathway"/>
</dbReference>
<dbReference type="InterPro" id="IPR014721">
    <property type="entry name" value="Ribsml_uS5_D2-typ_fold_subgr"/>
</dbReference>
<keyword evidence="3" id="KW-0808">Transferase</keyword>
<gene>
    <name evidence="12" type="ORF">AWM75_07520</name>
</gene>
<dbReference type="PANTHER" id="PTHR43290:SF2">
    <property type="entry name" value="MEVALONATE KINASE"/>
    <property type="match status" value="1"/>
</dbReference>
<comment type="pathway">
    <text evidence="9">Isoprenoid biosynthesis; isopentenyl diphosphate biosynthesis via mevalonate pathway; isopentenyl diphosphate from (R)-mevalonate: step 1/3.</text>
</comment>
<dbReference type="NCBIfam" id="TIGR00549">
    <property type="entry name" value="mevalon_kin"/>
    <property type="match status" value="1"/>
</dbReference>
<dbReference type="STRING" id="128944.AWM75_07520"/>
<feature type="domain" description="GHMP kinase N-terminal" evidence="10">
    <location>
        <begin position="71"/>
        <end position="152"/>
    </location>
</feature>
<evidence type="ECO:0000313" key="12">
    <source>
        <dbReference type="EMBL" id="AMB99822.1"/>
    </source>
</evidence>
<dbReference type="GO" id="GO:0005829">
    <property type="term" value="C:cytosol"/>
    <property type="evidence" value="ECO:0007669"/>
    <property type="project" value="TreeGrafter"/>
</dbReference>
<evidence type="ECO:0000256" key="4">
    <source>
        <dbReference type="ARBA" id="ARBA00022741"/>
    </source>
</evidence>
<keyword evidence="7" id="KW-0460">Magnesium</keyword>
<dbReference type="OrthoDB" id="9764892at2"/>
<evidence type="ECO:0000313" key="13">
    <source>
        <dbReference type="Proteomes" id="UP000062260"/>
    </source>
</evidence>
<keyword evidence="4" id="KW-0547">Nucleotide-binding</keyword>
<evidence type="ECO:0000256" key="5">
    <source>
        <dbReference type="ARBA" id="ARBA00022777"/>
    </source>
</evidence>
<dbReference type="Gene3D" id="3.30.70.890">
    <property type="entry name" value="GHMP kinase, C-terminal domain"/>
    <property type="match status" value="1"/>
</dbReference>
<evidence type="ECO:0000256" key="8">
    <source>
        <dbReference type="ARBA" id="ARBA00023098"/>
    </source>
</evidence>
<protein>
    <submittedName>
        <fullName evidence="12">Uncharacterized protein</fullName>
    </submittedName>
</protein>
<dbReference type="InterPro" id="IPR006204">
    <property type="entry name" value="GHMP_kinase_N_dom"/>
</dbReference>
<dbReference type="UniPathway" id="UPA00057">
    <property type="reaction ID" value="UER00098"/>
</dbReference>
<dbReference type="InterPro" id="IPR013750">
    <property type="entry name" value="GHMP_kinase_C_dom"/>
</dbReference>
<keyword evidence="6" id="KW-0067">ATP-binding</keyword>
<evidence type="ECO:0000256" key="3">
    <source>
        <dbReference type="ARBA" id="ARBA00022679"/>
    </source>
</evidence>
<dbReference type="SUPFAM" id="SSF55060">
    <property type="entry name" value="GHMP Kinase, C-terminal domain"/>
    <property type="match status" value="1"/>
</dbReference>
<keyword evidence="2" id="KW-0444">Lipid biosynthesis</keyword>
<reference evidence="12 13" key="1">
    <citation type="journal article" date="2016" name="Genome Announc.">
        <title>Complete Genome Sequences of Aerococcus christensenii CCUG 28831T, Aerococcus sanguinicola CCUG 43001T, Aerococcus urinae CCUG 36881T, Aerococcus urinaeequi CCUG 28094T, Aerococcus urinaehominis CCUG 42038 BT, and Aerococcus viridans CCUG 4311T.</title>
        <authorList>
            <person name="Carkaci D."/>
            <person name="Dargis R."/>
            <person name="Nielsen X.C."/>
            <person name="Skovgaard O."/>
            <person name="Fuursted K."/>
            <person name="Christensen J.J."/>
        </authorList>
    </citation>
    <scope>NUCLEOTIDE SEQUENCE [LARGE SCALE GENOMIC DNA]</scope>
    <source>
        <strain evidence="12 13">CCUG42038B</strain>
    </source>
</reference>
<dbReference type="SUPFAM" id="SSF54211">
    <property type="entry name" value="Ribosomal protein S5 domain 2-like"/>
    <property type="match status" value="1"/>
</dbReference>
<evidence type="ECO:0000256" key="2">
    <source>
        <dbReference type="ARBA" id="ARBA00022516"/>
    </source>
</evidence>
<evidence type="ECO:0000256" key="1">
    <source>
        <dbReference type="ARBA" id="ARBA00022490"/>
    </source>
</evidence>
<dbReference type="Pfam" id="PF00288">
    <property type="entry name" value="GHMP_kinases_N"/>
    <property type="match status" value="1"/>
</dbReference>
<dbReference type="GO" id="GO:0004496">
    <property type="term" value="F:mevalonate kinase activity"/>
    <property type="evidence" value="ECO:0007669"/>
    <property type="project" value="InterPro"/>
</dbReference>
<evidence type="ECO:0000259" key="10">
    <source>
        <dbReference type="Pfam" id="PF00288"/>
    </source>
</evidence>
<dbReference type="InterPro" id="IPR036554">
    <property type="entry name" value="GHMP_kinase_C_sf"/>
</dbReference>
<evidence type="ECO:0000256" key="9">
    <source>
        <dbReference type="ARBA" id="ARBA00029438"/>
    </source>
</evidence>
<dbReference type="Gene3D" id="3.30.230.10">
    <property type="match status" value="1"/>
</dbReference>
<dbReference type="KEGG" id="auh:AWM75_07520"/>
<dbReference type="PRINTS" id="PR00959">
    <property type="entry name" value="MEVGALKINASE"/>
</dbReference>
<keyword evidence="5" id="KW-0418">Kinase</keyword>
<keyword evidence="13" id="KW-1185">Reference proteome</keyword>
<dbReference type="Proteomes" id="UP000062260">
    <property type="component" value="Chromosome"/>
</dbReference>